<dbReference type="InterPro" id="IPR005358">
    <property type="entry name" value="Puta_zinc/iron-chelating_dom"/>
</dbReference>
<comment type="caution">
    <text evidence="1">The sequence shown here is derived from an EMBL/GenBank/DDBJ whole genome shotgun (WGS) entry which is preliminary data.</text>
</comment>
<dbReference type="Pfam" id="PF03692">
    <property type="entry name" value="CxxCxxCC"/>
    <property type="match status" value="1"/>
</dbReference>
<protein>
    <submittedName>
        <fullName evidence="1">YkgJ family cysteine cluster protein</fullName>
    </submittedName>
</protein>
<name>A0A429G4S6_9CREN</name>
<dbReference type="AlphaFoldDB" id="A0A429G4S6"/>
<organism evidence="1 2">
    <name type="scientific">Candidatus Korarchaeum cryptofilum</name>
    <dbReference type="NCBI Taxonomy" id="498846"/>
    <lineage>
        <taxon>Archaea</taxon>
        <taxon>Thermoproteota</taxon>
        <taxon>Candidatus Korarchaeia</taxon>
        <taxon>Candidatus Korarchaeales</taxon>
        <taxon>Candidatus Korarchaeaceae</taxon>
        <taxon>Candidatus Korarchaeum</taxon>
    </lineage>
</organism>
<dbReference type="RefSeq" id="WP_125741828.1">
    <property type="nucleotide sequence ID" value="NZ_RCOR01000025.1"/>
</dbReference>
<gene>
    <name evidence="1" type="ORF">D9Q81_05400</name>
</gene>
<reference evidence="1 2" key="1">
    <citation type="submission" date="2018-10" db="EMBL/GenBank/DDBJ databases">
        <title>Co-occurring genomic capacity for anaerobic methane metabolism and dissimilatory sulfite reduction discovered in the Korarchaeota.</title>
        <authorList>
            <person name="Mckay L.J."/>
            <person name="Dlakic M."/>
            <person name="Fields M.W."/>
            <person name="Delmont T.O."/>
            <person name="Eren A.M."/>
            <person name="Jay Z.J."/>
            <person name="Klingelsmith K.B."/>
            <person name="Rusch D.B."/>
            <person name="Inskeep W.P."/>
        </authorList>
    </citation>
    <scope>NUCLEOTIDE SEQUENCE [LARGE SCALE GENOMIC DNA]</scope>
    <source>
        <strain evidence="1 2">WS</strain>
    </source>
</reference>
<evidence type="ECO:0000313" key="2">
    <source>
        <dbReference type="Proteomes" id="UP000278149"/>
    </source>
</evidence>
<evidence type="ECO:0000313" key="1">
    <source>
        <dbReference type="EMBL" id="RSN68755.1"/>
    </source>
</evidence>
<sequence>MFVISDFIRVERMPGFSCKLCAQCCRDRIVVLYDRDIERLSEAGFSDFYEEASELELYLTGAKYRMKLKENDECIFLKDDRCIAYEYRPDTCRRYPFIVGEDFILASISCPGIKWDEEGDAEPFREPSEEISRALRRIIKL</sequence>
<dbReference type="PANTHER" id="PTHR35866:SF1">
    <property type="entry name" value="YKGJ FAMILY CYSTEINE CLUSTER PROTEIN"/>
    <property type="match status" value="1"/>
</dbReference>
<accession>A0A429G4S6</accession>
<dbReference type="PANTHER" id="PTHR35866">
    <property type="entry name" value="PUTATIVE-RELATED"/>
    <property type="match status" value="1"/>
</dbReference>
<dbReference type="EMBL" id="RCOR01000025">
    <property type="protein sequence ID" value="RSN68755.1"/>
    <property type="molecule type" value="Genomic_DNA"/>
</dbReference>
<dbReference type="Proteomes" id="UP000278149">
    <property type="component" value="Unassembled WGS sequence"/>
</dbReference>
<proteinExistence type="predicted"/>